<dbReference type="SMART" id="SM00255">
    <property type="entry name" value="TIR"/>
    <property type="match status" value="1"/>
</dbReference>
<name>A0ABX7X539_9GAMM</name>
<feature type="domain" description="TIR" evidence="1">
    <location>
        <begin position="7"/>
        <end position="149"/>
    </location>
</feature>
<dbReference type="InterPro" id="IPR035897">
    <property type="entry name" value="Toll_tir_struct_dom_sf"/>
</dbReference>
<protein>
    <submittedName>
        <fullName evidence="2">Toll/interleukin-1 receptor domain-containing protein</fullName>
    </submittedName>
</protein>
<dbReference type="SUPFAM" id="SSF52200">
    <property type="entry name" value="Toll/Interleukin receptor TIR domain"/>
    <property type="match status" value="1"/>
</dbReference>
<evidence type="ECO:0000313" key="3">
    <source>
        <dbReference type="Proteomes" id="UP000672027"/>
    </source>
</evidence>
<keyword evidence="3" id="KW-1185">Reference proteome</keyword>
<dbReference type="PROSITE" id="PS50104">
    <property type="entry name" value="TIR"/>
    <property type="match status" value="1"/>
</dbReference>
<proteinExistence type="predicted"/>
<accession>A0ABX7X539</accession>
<sequence>MAYTAGYECDIFISYSRDDNVVLPGETVGWVTQFRDYLENWLVKRRGLKGLNIWFDDQGLRGSTAFDAEIQQAIEKTAIFLVLHSHNYQGSAYCRKELGWFMEHNRRFRNGIMVGNDSRLFNVLINNIHYDKWPEELVGTVGFKLHDAPDKTTQFGYPLAMQAAAFDKTMRQLVEAATDLMDALGKQMPAPVVALAEDASSELPRIFLADVADTLKPFRKRLLAEIGDKAIILPSLPPPYAASEHQQKLAETLEQASLSIHLLDQWGGREIDGMADMTFPRLHAGAVRQHATPSLVWVADTLQTADIEDEQHAHWLYEMEHAQRDASGFHFVRNSRQAFIDQVLQTLEQLKTATAAQGGTARFLIDTHQKDQRYAFELGAKLSGHELDVEFNKETSDPVKSLENFEKMVGEVQHLIIMFGKVAPQWVKGRIQTTIKVIANQLQTGTPALDAIWVLMLPECPGRQALPTFPSLIRINCLDNSASSGIDDQVVMSLLNHKGGQ</sequence>
<dbReference type="EMBL" id="CP072800">
    <property type="protein sequence ID" value="QTR50995.1"/>
    <property type="molecule type" value="Genomic_DNA"/>
</dbReference>
<evidence type="ECO:0000313" key="2">
    <source>
        <dbReference type="EMBL" id="QTR50995.1"/>
    </source>
</evidence>
<dbReference type="InterPro" id="IPR000157">
    <property type="entry name" value="TIR_dom"/>
</dbReference>
<dbReference type="RefSeq" id="WP_210229018.1">
    <property type="nucleotide sequence ID" value="NZ_CP072800.1"/>
</dbReference>
<gene>
    <name evidence="2" type="ORF">J8380_05375</name>
</gene>
<reference evidence="2 3" key="1">
    <citation type="submission" date="2021-04" db="EMBL/GenBank/DDBJ databases">
        <title>Genomics, taxonomy and metabolism of representatives of sulfur bacteria of the genus Thiothrix: Thiothrix fructosivorans QT, Thiothrix unzii A1T and three new species, Thiothrix subterranea sp. nov., Thiothrix litoralis sp. nov. and 'Candidatus Thiothrix anitrata' sp. nov.</title>
        <authorList>
            <person name="Ravin N.V."/>
            <person name="Smolyakov D."/>
            <person name="Rudenko T.S."/>
            <person name="Mardanov A.V."/>
            <person name="Beletsky A.V."/>
            <person name="Markov N.D."/>
            <person name="Fomenkov A.I."/>
            <person name="Roberts R.J."/>
            <person name="Karnachuk O.V."/>
            <person name="Novikov A."/>
            <person name="Grabovich M.Y."/>
        </authorList>
    </citation>
    <scope>NUCLEOTIDE SEQUENCE [LARGE SCALE GENOMIC DNA]</scope>
    <source>
        <strain evidence="2 3">A52</strain>
    </source>
</reference>
<organism evidence="2 3">
    <name type="scientific">Candidatus Thiothrix anitrata</name>
    <dbReference type="NCBI Taxonomy" id="2823902"/>
    <lineage>
        <taxon>Bacteria</taxon>
        <taxon>Pseudomonadati</taxon>
        <taxon>Pseudomonadota</taxon>
        <taxon>Gammaproteobacteria</taxon>
        <taxon>Thiotrichales</taxon>
        <taxon>Thiotrichaceae</taxon>
        <taxon>Thiothrix</taxon>
    </lineage>
</organism>
<evidence type="ECO:0000259" key="1">
    <source>
        <dbReference type="PROSITE" id="PS50104"/>
    </source>
</evidence>
<dbReference type="Gene3D" id="3.40.50.10140">
    <property type="entry name" value="Toll/interleukin-1 receptor homology (TIR) domain"/>
    <property type="match status" value="1"/>
</dbReference>
<dbReference type="Proteomes" id="UP000672027">
    <property type="component" value="Chromosome"/>
</dbReference>
<dbReference type="Pfam" id="PF13676">
    <property type="entry name" value="TIR_2"/>
    <property type="match status" value="1"/>
</dbReference>
<keyword evidence="2" id="KW-0675">Receptor</keyword>